<dbReference type="InterPro" id="IPR011059">
    <property type="entry name" value="Metal-dep_hydrolase_composite"/>
</dbReference>
<dbReference type="PANTHER" id="PTHR43135:SF3">
    <property type="entry name" value="ALPHA-D-RIBOSE 1-METHYLPHOSPHONATE 5-TRIPHOSPHATE DIPHOSPHATASE"/>
    <property type="match status" value="1"/>
</dbReference>
<feature type="domain" description="Amidohydrolase-related" evidence="1">
    <location>
        <begin position="124"/>
        <end position="464"/>
    </location>
</feature>
<organism evidence="2 3">
    <name type="scientific">Achromobacter aloeverae</name>
    <dbReference type="NCBI Taxonomy" id="1750518"/>
    <lineage>
        <taxon>Bacteria</taxon>
        <taxon>Pseudomonadati</taxon>
        <taxon>Pseudomonadota</taxon>
        <taxon>Betaproteobacteria</taxon>
        <taxon>Burkholderiales</taxon>
        <taxon>Alcaligenaceae</taxon>
        <taxon>Achromobacter</taxon>
    </lineage>
</organism>
<accession>A0A4Q1HI26</accession>
<dbReference type="Pfam" id="PF01979">
    <property type="entry name" value="Amidohydro_1"/>
    <property type="match status" value="1"/>
</dbReference>
<dbReference type="Gene3D" id="2.30.40.10">
    <property type="entry name" value="Urease, subunit C, domain 1"/>
    <property type="match status" value="1"/>
</dbReference>
<keyword evidence="3" id="KW-1185">Reference proteome</keyword>
<evidence type="ECO:0000313" key="2">
    <source>
        <dbReference type="EMBL" id="RXN87838.1"/>
    </source>
</evidence>
<dbReference type="InterPro" id="IPR051781">
    <property type="entry name" value="Metallo-dep_Hydrolase"/>
</dbReference>
<dbReference type="Proteomes" id="UP000290849">
    <property type="component" value="Unassembled WGS sequence"/>
</dbReference>
<dbReference type="InterPro" id="IPR006680">
    <property type="entry name" value="Amidohydro-rel"/>
</dbReference>
<dbReference type="CDD" id="cd01299">
    <property type="entry name" value="Met_dep_hydrolase_A"/>
    <property type="match status" value="1"/>
</dbReference>
<dbReference type="GO" id="GO:0016810">
    <property type="term" value="F:hydrolase activity, acting on carbon-nitrogen (but not peptide) bonds"/>
    <property type="evidence" value="ECO:0007669"/>
    <property type="project" value="InterPro"/>
</dbReference>
<name>A0A4Q1HI26_9BURK</name>
<dbReference type="Gene3D" id="3.20.20.140">
    <property type="entry name" value="Metal-dependent hydrolases"/>
    <property type="match status" value="1"/>
</dbReference>
<reference evidence="2 3" key="1">
    <citation type="journal article" date="2017" name="Int. J. Syst. Evol. Microbiol.">
        <title>Achromobacter aloeverae sp. nov., isolated from the root of Aloe vera (L.) Burm.f.</title>
        <authorList>
            <person name="Kuncharoen N."/>
            <person name="Muramatsu Y."/>
            <person name="Shibata C."/>
            <person name="Kamakura Y."/>
            <person name="Nakagawa Y."/>
            <person name="Tanasupawat S."/>
        </authorList>
    </citation>
    <scope>NUCLEOTIDE SEQUENCE [LARGE SCALE GENOMIC DNA]</scope>
    <source>
        <strain evidence="2 3">AVA-1</strain>
    </source>
</reference>
<dbReference type="PANTHER" id="PTHR43135">
    <property type="entry name" value="ALPHA-D-RIBOSE 1-METHYLPHOSPHONATE 5-TRIPHOSPHATE DIPHOSPHATASE"/>
    <property type="match status" value="1"/>
</dbReference>
<dbReference type="AlphaFoldDB" id="A0A4Q1HI26"/>
<evidence type="ECO:0000259" key="1">
    <source>
        <dbReference type="Pfam" id="PF01979"/>
    </source>
</evidence>
<gene>
    <name evidence="2" type="ORF">C7R54_14700</name>
</gene>
<dbReference type="InterPro" id="IPR032466">
    <property type="entry name" value="Metal_Hydrolase"/>
</dbReference>
<protein>
    <recommendedName>
        <fullName evidence="1">Amidohydrolase-related domain-containing protein</fullName>
    </recommendedName>
</protein>
<sequence length="484" mass="53212">MRHAMAIITMQYRSPEKSRKSRHAGLYATTRQAGCFYPLSVALHPFIIGGGNTSRRSRTASHYKPEDVTMRTVYTNATIIDSVNPEPLPQGVVVVEDGRIAQVSRADAFQPAEQDAVFDLNGSYLMPGLWDVHVHPDYLSLSTNPLPEQTALFGHRLRSALFDSGIMGFRCAGSHNYMDVAWRNAFDSGQYVGPHLFASGHFLTTTGGHFLTSGHALECDGPYGFVKAIREQIKNGVDHIKLNLSGGIIGPKWDLHTQSFYLDEELQAAFEICRTRGFKIMAHATHPGVVKAAIRLGAHSIEHGYIMDDECIELLLEHGTWLVPTLAISQLTPKQATNNWESTFAIGRGWSHALCCRAEVAAPVHAEWFQKALKAGVKMALGSDIRPLKEAALLEMGLWTRNGASTWQTLQAATAHGAAICGVGDKLGTIEVGKIADMIVVKESPLKDIHNVRKLELVIKDGQIISDKRPGKRAEGLKRWTPKP</sequence>
<proteinExistence type="predicted"/>
<comment type="caution">
    <text evidence="2">The sequence shown here is derived from an EMBL/GenBank/DDBJ whole genome shotgun (WGS) entry which is preliminary data.</text>
</comment>
<dbReference type="SUPFAM" id="SSF51338">
    <property type="entry name" value="Composite domain of metallo-dependent hydrolases"/>
    <property type="match status" value="1"/>
</dbReference>
<dbReference type="EMBL" id="PYAL01000004">
    <property type="protein sequence ID" value="RXN87838.1"/>
    <property type="molecule type" value="Genomic_DNA"/>
</dbReference>
<dbReference type="SUPFAM" id="SSF51556">
    <property type="entry name" value="Metallo-dependent hydrolases"/>
    <property type="match status" value="1"/>
</dbReference>
<dbReference type="InterPro" id="IPR057744">
    <property type="entry name" value="OTAase-like"/>
</dbReference>
<evidence type="ECO:0000313" key="3">
    <source>
        <dbReference type="Proteomes" id="UP000290849"/>
    </source>
</evidence>